<evidence type="ECO:0000313" key="9">
    <source>
        <dbReference type="EMBL" id="HIY88387.1"/>
    </source>
</evidence>
<dbReference type="Pfam" id="PF01432">
    <property type="entry name" value="Peptidase_M3"/>
    <property type="match status" value="1"/>
</dbReference>
<dbReference type="SUPFAM" id="SSF55486">
    <property type="entry name" value="Metalloproteases ('zincins'), catalytic domain"/>
    <property type="match status" value="1"/>
</dbReference>
<dbReference type="Gene3D" id="3.40.390.10">
    <property type="entry name" value="Collagenase (Catalytic Domain)"/>
    <property type="match status" value="1"/>
</dbReference>
<evidence type="ECO:0000256" key="3">
    <source>
        <dbReference type="ARBA" id="ARBA00022723"/>
    </source>
</evidence>
<evidence type="ECO:0000256" key="7">
    <source>
        <dbReference type="RuleBase" id="RU003435"/>
    </source>
</evidence>
<dbReference type="InterPro" id="IPR024079">
    <property type="entry name" value="MetalloPept_cat_dom_sf"/>
</dbReference>
<dbReference type="GO" id="GO:0005829">
    <property type="term" value="C:cytosol"/>
    <property type="evidence" value="ECO:0007669"/>
    <property type="project" value="TreeGrafter"/>
</dbReference>
<dbReference type="Proteomes" id="UP000886851">
    <property type="component" value="Unassembled WGS sequence"/>
</dbReference>
<evidence type="ECO:0000259" key="8">
    <source>
        <dbReference type="Pfam" id="PF01432"/>
    </source>
</evidence>
<dbReference type="GO" id="GO:0004180">
    <property type="term" value="F:carboxypeptidase activity"/>
    <property type="evidence" value="ECO:0007669"/>
    <property type="project" value="TreeGrafter"/>
</dbReference>
<dbReference type="GO" id="GO:0004222">
    <property type="term" value="F:metalloendopeptidase activity"/>
    <property type="evidence" value="ECO:0007669"/>
    <property type="project" value="InterPro"/>
</dbReference>
<evidence type="ECO:0000256" key="2">
    <source>
        <dbReference type="ARBA" id="ARBA00022670"/>
    </source>
</evidence>
<dbReference type="GO" id="GO:0046872">
    <property type="term" value="F:metal ion binding"/>
    <property type="evidence" value="ECO:0007669"/>
    <property type="project" value="UniProtKB-UniRule"/>
</dbReference>
<sequence length="689" mass="79192">MTDTLAQNPFLQPFGTPHGTVPFDRIRTEHFEPAVREGIRRQLAEIDAITANSDEPTFANTIEAYERSGRLLSIVSNVFGNLHSAETNDELDRLAETLMPLLSEHSNNISLNPQLFERVKYVHEHTDRTSLTPEQQTLLEETYRGFVRNGADLQGEARDRYRALCQELSLLTLKFSENNLKETNDYQLVLTDPAQLAGLPDSAVEAAAETAREKGVEGWVFTLQAPSYVPFMKYADCRDLRHKLYLAYNTKCMHANDRNNLEIVRRIANAHLELARLLGYKCYADYNLEEHMAQDTAHVYQLLEQLLEAYTPTARQEVAEVEALARETEGADFRLMPWDWSYYSQKLKDKKYRIDDEQLRPYFELDRVKEGIFGLANKLYGLTFRKNPDIPVYHKDVDAYEVFDRDGSYLAVLYADFHPRAGKRSGAWMTSYKGQWKDPQTGEDSRPHVSIVMNFTKPTQDKPALLTFGEVETFLHEFGHSLHGMLARSTYESLSGTNVYWDFVELPSQFMENFAVQKDFLHTFARHYQTSELIPDELVQRIVNSANFNAAYACLRQISFGLLDMAWYTRTEPFEGDVEQYERQAWARAQVLPEVPGTCMSVQFSHIFAGGYSAGYYSYKWAEVLDADAFALFKERGIFNPDVAESFRHNILEKGGTEHPMTLYKRFRGQEPTIDALLIRNGINKLKGQ</sequence>
<reference evidence="9" key="2">
    <citation type="submission" date="2021-04" db="EMBL/GenBank/DDBJ databases">
        <authorList>
            <person name="Gilroy R."/>
        </authorList>
    </citation>
    <scope>NUCLEOTIDE SEQUENCE</scope>
    <source>
        <strain evidence="9">Gambia2-208</strain>
    </source>
</reference>
<organism evidence="9 10">
    <name type="scientific">Candidatus Bacteroides pullicola</name>
    <dbReference type="NCBI Taxonomy" id="2838475"/>
    <lineage>
        <taxon>Bacteria</taxon>
        <taxon>Pseudomonadati</taxon>
        <taxon>Bacteroidota</taxon>
        <taxon>Bacteroidia</taxon>
        <taxon>Bacteroidales</taxon>
        <taxon>Bacteroidaceae</taxon>
        <taxon>Bacteroides</taxon>
    </lineage>
</organism>
<proteinExistence type="inferred from homology"/>
<keyword evidence="4 7" id="KW-0378">Hydrolase</keyword>
<dbReference type="InterPro" id="IPR045090">
    <property type="entry name" value="Pept_M3A_M3B"/>
</dbReference>
<dbReference type="AlphaFoldDB" id="A0A9D2CJZ0"/>
<dbReference type="InterPro" id="IPR034005">
    <property type="entry name" value="M3A_DCP"/>
</dbReference>
<dbReference type="Gene3D" id="1.10.1370.40">
    <property type="match status" value="1"/>
</dbReference>
<name>A0A9D2CJZ0_9BACE</name>
<comment type="similarity">
    <text evidence="1 7">Belongs to the peptidase M3 family.</text>
</comment>
<dbReference type="GO" id="GO:0006508">
    <property type="term" value="P:proteolysis"/>
    <property type="evidence" value="ECO:0007669"/>
    <property type="project" value="UniProtKB-KW"/>
</dbReference>
<evidence type="ECO:0000256" key="1">
    <source>
        <dbReference type="ARBA" id="ARBA00006040"/>
    </source>
</evidence>
<dbReference type="FunFam" id="3.40.390.10:FF:000009">
    <property type="entry name" value="Oligopeptidase A"/>
    <property type="match status" value="1"/>
</dbReference>
<feature type="domain" description="Peptidase M3A/M3B catalytic" evidence="8">
    <location>
        <begin position="231"/>
        <end position="681"/>
    </location>
</feature>
<keyword evidence="6 7" id="KW-0482">Metalloprotease</keyword>
<keyword evidence="2 7" id="KW-0645">Protease</keyword>
<accession>A0A9D2CJZ0</accession>
<comment type="caution">
    <text evidence="9">The sequence shown here is derived from an EMBL/GenBank/DDBJ whole genome shotgun (WGS) entry which is preliminary data.</text>
</comment>
<evidence type="ECO:0000256" key="6">
    <source>
        <dbReference type="ARBA" id="ARBA00023049"/>
    </source>
</evidence>
<dbReference type="InterPro" id="IPR001567">
    <property type="entry name" value="Pept_M3A_M3B_dom"/>
</dbReference>
<dbReference type="PANTHER" id="PTHR43660">
    <property type="entry name" value="DIPEPTIDYL CARBOXYPEPTIDASE"/>
    <property type="match status" value="1"/>
</dbReference>
<dbReference type="InterPro" id="IPR024077">
    <property type="entry name" value="Neurolysin/TOP_dom2"/>
</dbReference>
<comment type="cofactor">
    <cofactor evidence="7">
        <name>Zn(2+)</name>
        <dbReference type="ChEBI" id="CHEBI:29105"/>
    </cofactor>
    <text evidence="7">Binds 1 zinc ion.</text>
</comment>
<gene>
    <name evidence="9" type="ORF">H9824_06760</name>
</gene>
<keyword evidence="5 7" id="KW-0862">Zinc</keyword>
<dbReference type="Gene3D" id="1.10.1370.10">
    <property type="entry name" value="Neurolysin, domain 3"/>
    <property type="match status" value="1"/>
</dbReference>
<dbReference type="PANTHER" id="PTHR43660:SF1">
    <property type="entry name" value="DIPEPTIDYL CARBOXYPEPTIDASE"/>
    <property type="match status" value="1"/>
</dbReference>
<evidence type="ECO:0000256" key="4">
    <source>
        <dbReference type="ARBA" id="ARBA00022801"/>
    </source>
</evidence>
<dbReference type="CDD" id="cd06456">
    <property type="entry name" value="M3A_DCP"/>
    <property type="match status" value="1"/>
</dbReference>
<keyword evidence="3 7" id="KW-0479">Metal-binding</keyword>
<evidence type="ECO:0000313" key="10">
    <source>
        <dbReference type="Proteomes" id="UP000886851"/>
    </source>
</evidence>
<protein>
    <submittedName>
        <fullName evidence="9">M3 family metallopeptidase</fullName>
    </submittedName>
</protein>
<dbReference type="EMBL" id="DXCV01000046">
    <property type="protein sequence ID" value="HIY88387.1"/>
    <property type="molecule type" value="Genomic_DNA"/>
</dbReference>
<evidence type="ECO:0000256" key="5">
    <source>
        <dbReference type="ARBA" id="ARBA00022833"/>
    </source>
</evidence>
<reference evidence="9" key="1">
    <citation type="journal article" date="2021" name="PeerJ">
        <title>Extensive microbial diversity within the chicken gut microbiome revealed by metagenomics and culture.</title>
        <authorList>
            <person name="Gilroy R."/>
            <person name="Ravi A."/>
            <person name="Getino M."/>
            <person name="Pursley I."/>
            <person name="Horton D.L."/>
            <person name="Alikhan N.F."/>
            <person name="Baker D."/>
            <person name="Gharbi K."/>
            <person name="Hall N."/>
            <person name="Watson M."/>
            <person name="Adriaenssens E.M."/>
            <person name="Foster-Nyarko E."/>
            <person name="Jarju S."/>
            <person name="Secka A."/>
            <person name="Antonio M."/>
            <person name="Oren A."/>
            <person name="Chaudhuri R.R."/>
            <person name="La Ragione R."/>
            <person name="Hildebrand F."/>
            <person name="Pallen M.J."/>
        </authorList>
    </citation>
    <scope>NUCLEOTIDE SEQUENCE</scope>
    <source>
        <strain evidence="9">Gambia2-208</strain>
    </source>
</reference>